<reference evidence="1" key="1">
    <citation type="submission" date="2022-01" db="EMBL/GenBank/DDBJ databases">
        <title>Collection of gut derived symbiotic bacterial strains cultured from healthy donors.</title>
        <authorList>
            <person name="Lin H."/>
            <person name="Kohout C."/>
            <person name="Waligurski E."/>
            <person name="Pamer E.G."/>
        </authorList>
    </citation>
    <scope>NUCLEOTIDE SEQUENCE</scope>
    <source>
        <strain evidence="1">DFI.5.49</strain>
    </source>
</reference>
<name>A0AAE3F5J6_9FIRM</name>
<sequence>MADLTHIFHVGQKVRVFVADDIWQKWHKGTVKETHEDYILVDVPDICDHMQYENDYIGDVRPEYNFHLDELEG</sequence>
<evidence type="ECO:0000313" key="2">
    <source>
        <dbReference type="Proteomes" id="UP001199915"/>
    </source>
</evidence>
<gene>
    <name evidence="1" type="ORF">L0N21_17325</name>
</gene>
<dbReference type="AlphaFoldDB" id="A0AAE3F5J6"/>
<evidence type="ECO:0000313" key="1">
    <source>
        <dbReference type="EMBL" id="MCG4767243.1"/>
    </source>
</evidence>
<dbReference type="Proteomes" id="UP001199915">
    <property type="component" value="Unassembled WGS sequence"/>
</dbReference>
<accession>A0AAE3F5J6</accession>
<proteinExistence type="predicted"/>
<organism evidence="1 2">
    <name type="scientific">Fusicatenibacter saccharivorans</name>
    <dbReference type="NCBI Taxonomy" id="1150298"/>
    <lineage>
        <taxon>Bacteria</taxon>
        <taxon>Bacillati</taxon>
        <taxon>Bacillota</taxon>
        <taxon>Clostridia</taxon>
        <taxon>Lachnospirales</taxon>
        <taxon>Lachnospiraceae</taxon>
        <taxon>Fusicatenibacter</taxon>
    </lineage>
</organism>
<dbReference type="EMBL" id="JAKNFS010000037">
    <property type="protein sequence ID" value="MCG4767243.1"/>
    <property type="molecule type" value="Genomic_DNA"/>
</dbReference>
<comment type="caution">
    <text evidence="1">The sequence shown here is derived from an EMBL/GenBank/DDBJ whole genome shotgun (WGS) entry which is preliminary data.</text>
</comment>
<protein>
    <submittedName>
        <fullName evidence="1">Uncharacterized protein</fullName>
    </submittedName>
</protein>
<dbReference type="RefSeq" id="WP_117805163.1">
    <property type="nucleotide sequence ID" value="NZ_JAKNFS010000037.1"/>
</dbReference>